<proteinExistence type="predicted"/>
<accession>A0ACA9K642</accession>
<protein>
    <submittedName>
        <fullName evidence="1">3723_t:CDS:1</fullName>
    </submittedName>
</protein>
<reference evidence="1" key="1">
    <citation type="submission" date="2021-06" db="EMBL/GenBank/DDBJ databases">
        <authorList>
            <person name="Kallberg Y."/>
            <person name="Tangrot J."/>
            <person name="Rosling A."/>
        </authorList>
    </citation>
    <scope>NUCLEOTIDE SEQUENCE</scope>
    <source>
        <strain evidence="1">AU212A</strain>
    </source>
</reference>
<organism evidence="1 2">
    <name type="scientific">Scutellospora calospora</name>
    <dbReference type="NCBI Taxonomy" id="85575"/>
    <lineage>
        <taxon>Eukaryota</taxon>
        <taxon>Fungi</taxon>
        <taxon>Fungi incertae sedis</taxon>
        <taxon>Mucoromycota</taxon>
        <taxon>Glomeromycotina</taxon>
        <taxon>Glomeromycetes</taxon>
        <taxon>Diversisporales</taxon>
        <taxon>Gigasporaceae</taxon>
        <taxon>Scutellospora</taxon>
    </lineage>
</organism>
<sequence length="51" mass="5673">MSELEVQSASTYTVVTMPSKTKNLECNTEAIVTQKVETILISIRVTTIQNQ</sequence>
<name>A0ACA9K642_9GLOM</name>
<gene>
    <name evidence="1" type="ORF">SCALOS_LOCUS1354</name>
</gene>
<evidence type="ECO:0000313" key="2">
    <source>
        <dbReference type="Proteomes" id="UP000789860"/>
    </source>
</evidence>
<comment type="caution">
    <text evidence="1">The sequence shown here is derived from an EMBL/GenBank/DDBJ whole genome shotgun (WGS) entry which is preliminary data.</text>
</comment>
<evidence type="ECO:0000313" key="1">
    <source>
        <dbReference type="EMBL" id="CAG8454808.1"/>
    </source>
</evidence>
<dbReference type="EMBL" id="CAJVPM010000916">
    <property type="protein sequence ID" value="CAG8454808.1"/>
    <property type="molecule type" value="Genomic_DNA"/>
</dbReference>
<dbReference type="Proteomes" id="UP000789860">
    <property type="component" value="Unassembled WGS sequence"/>
</dbReference>
<keyword evidence="2" id="KW-1185">Reference proteome</keyword>